<evidence type="ECO:0000256" key="6">
    <source>
        <dbReference type="SAM" id="MobiDB-lite"/>
    </source>
</evidence>
<keyword evidence="2" id="KW-0378">Hydrolase</keyword>
<reference evidence="8 9" key="1">
    <citation type="journal article" date="2023" name="Genome Announc.">
        <title>Pan-Genome Analyses of the Genus Cohnella and Proposal of the Novel Species Cohnella silvisoli sp. nov., Isolated from Forest Soil.</title>
        <authorList>
            <person name="Wang C."/>
            <person name="Mao L."/>
            <person name="Bao G."/>
            <person name="Zhu H."/>
        </authorList>
    </citation>
    <scope>NUCLEOTIDE SEQUENCE [LARGE SCALE GENOMIC DNA]</scope>
    <source>
        <strain evidence="8 9">NL03-T5-1</strain>
    </source>
</reference>
<dbReference type="Proteomes" id="UP001493487">
    <property type="component" value="Unassembled WGS sequence"/>
</dbReference>
<gene>
    <name evidence="8" type="ORF">QJS35_08670</name>
</gene>
<feature type="domain" description="CobW C-terminal" evidence="7">
    <location>
        <begin position="251"/>
        <end position="337"/>
    </location>
</feature>
<protein>
    <submittedName>
        <fullName evidence="8">GTP-binding protein</fullName>
    </submittedName>
</protein>
<evidence type="ECO:0000256" key="4">
    <source>
        <dbReference type="ARBA" id="ARBA00034320"/>
    </source>
</evidence>
<dbReference type="InterPro" id="IPR003495">
    <property type="entry name" value="CobW/HypB/UreG_nucleotide-bd"/>
</dbReference>
<feature type="compositionally biased region" description="Polar residues" evidence="6">
    <location>
        <begin position="230"/>
        <end position="239"/>
    </location>
</feature>
<dbReference type="InterPro" id="IPR036627">
    <property type="entry name" value="CobW-likC_sf"/>
</dbReference>
<organism evidence="8 9">
    <name type="scientific">Cohnella silvisoli</name>
    <dbReference type="NCBI Taxonomy" id="2873699"/>
    <lineage>
        <taxon>Bacteria</taxon>
        <taxon>Bacillati</taxon>
        <taxon>Bacillota</taxon>
        <taxon>Bacilli</taxon>
        <taxon>Bacillales</taxon>
        <taxon>Paenibacillaceae</taxon>
        <taxon>Cohnella</taxon>
    </lineage>
</organism>
<evidence type="ECO:0000313" key="8">
    <source>
        <dbReference type="EMBL" id="MEQ4482464.1"/>
    </source>
</evidence>
<proteinExistence type="inferred from homology"/>
<dbReference type="Pfam" id="PF07683">
    <property type="entry name" value="CobW_C"/>
    <property type="match status" value="1"/>
</dbReference>
<dbReference type="EMBL" id="JASKHM010000004">
    <property type="protein sequence ID" value="MEQ4482464.1"/>
    <property type="molecule type" value="Genomic_DNA"/>
</dbReference>
<dbReference type="Gene3D" id="3.30.1220.10">
    <property type="entry name" value="CobW-like, C-terminal domain"/>
    <property type="match status" value="1"/>
</dbReference>
<evidence type="ECO:0000256" key="2">
    <source>
        <dbReference type="ARBA" id="ARBA00022801"/>
    </source>
</evidence>
<dbReference type="SUPFAM" id="SSF52540">
    <property type="entry name" value="P-loop containing nucleoside triphosphate hydrolases"/>
    <property type="match status" value="1"/>
</dbReference>
<dbReference type="InterPro" id="IPR051316">
    <property type="entry name" value="Zinc-reg_GTPase_activator"/>
</dbReference>
<dbReference type="SMART" id="SM00833">
    <property type="entry name" value="CobW_C"/>
    <property type="match status" value="1"/>
</dbReference>
<keyword evidence="1" id="KW-0547">Nucleotide-binding</keyword>
<keyword evidence="3" id="KW-0143">Chaperone</keyword>
<dbReference type="PANTHER" id="PTHR13748">
    <property type="entry name" value="COBW-RELATED"/>
    <property type="match status" value="1"/>
</dbReference>
<evidence type="ECO:0000256" key="3">
    <source>
        <dbReference type="ARBA" id="ARBA00023186"/>
    </source>
</evidence>
<evidence type="ECO:0000256" key="5">
    <source>
        <dbReference type="ARBA" id="ARBA00049117"/>
    </source>
</evidence>
<comment type="caution">
    <text evidence="8">The sequence shown here is derived from an EMBL/GenBank/DDBJ whole genome shotgun (WGS) entry which is preliminary data.</text>
</comment>
<evidence type="ECO:0000313" key="9">
    <source>
        <dbReference type="Proteomes" id="UP001493487"/>
    </source>
</evidence>
<feature type="region of interest" description="Disordered" evidence="6">
    <location>
        <begin position="219"/>
        <end position="245"/>
    </location>
</feature>
<keyword evidence="9" id="KW-1185">Reference proteome</keyword>
<dbReference type="Gene3D" id="3.40.50.300">
    <property type="entry name" value="P-loop containing nucleotide triphosphate hydrolases"/>
    <property type="match status" value="1"/>
</dbReference>
<dbReference type="InterPro" id="IPR011629">
    <property type="entry name" value="CobW-like_C"/>
</dbReference>
<dbReference type="InterPro" id="IPR027417">
    <property type="entry name" value="P-loop_NTPase"/>
</dbReference>
<accession>A0ABV1KQV7</accession>
<comment type="catalytic activity">
    <reaction evidence="5">
        <text>GTP + H2O = GDP + phosphate + H(+)</text>
        <dbReference type="Rhea" id="RHEA:19669"/>
        <dbReference type="ChEBI" id="CHEBI:15377"/>
        <dbReference type="ChEBI" id="CHEBI:15378"/>
        <dbReference type="ChEBI" id="CHEBI:37565"/>
        <dbReference type="ChEBI" id="CHEBI:43474"/>
        <dbReference type="ChEBI" id="CHEBI:58189"/>
    </reaction>
    <physiologicalReaction direction="left-to-right" evidence="5">
        <dbReference type="Rhea" id="RHEA:19670"/>
    </physiologicalReaction>
</comment>
<dbReference type="SUPFAM" id="SSF90002">
    <property type="entry name" value="Hypothetical protein YjiA, C-terminal domain"/>
    <property type="match status" value="1"/>
</dbReference>
<evidence type="ECO:0000256" key="1">
    <source>
        <dbReference type="ARBA" id="ARBA00022741"/>
    </source>
</evidence>
<name>A0ABV1KQV7_9BACL</name>
<dbReference type="RefSeq" id="WP_232187551.1">
    <property type="nucleotide sequence ID" value="NZ_JAIOAP010000013.1"/>
</dbReference>
<sequence>MPAIVLSGFLGSGKTTLLLRLLEATLHKGLKPAILMNELGKRDVDGIGLNPMGKDLGIQKLLDGCVCCSRKQELAGKLKELLLLKPDIVFIELTGVANPEEVALALSEAELIAKVKLHKVVTVMDAEHVLEYNSWLDTDRQLVRTLRRQIETADLLILNKVDLVKADKLVKIEKEIRKQNASSLLMRAEHSVIDLEPILGGIEAAQGAAVGSRVMRPGRSPLVKKKDSANDTYSATTPETRPAPSFSRISTISLQLPADSSVTPKEIEKFLGAQGNNLLRAKGFVRIPRKNKVYQLQFAGKRVTWEPAAYYDADSYLVLIGLDWNEQNVTEAWEQLVST</sequence>
<comment type="similarity">
    <text evidence="4">Belongs to the SIMIBI class G3E GTPase family. ZNG1 subfamily.</text>
</comment>
<dbReference type="Pfam" id="PF02492">
    <property type="entry name" value="cobW"/>
    <property type="match status" value="1"/>
</dbReference>
<evidence type="ECO:0000259" key="7">
    <source>
        <dbReference type="SMART" id="SM00833"/>
    </source>
</evidence>